<evidence type="ECO:0000313" key="2">
    <source>
        <dbReference type="EMBL" id="TCO15155.1"/>
    </source>
</evidence>
<dbReference type="Pfam" id="PF09995">
    <property type="entry name" value="MPAB_Lcp_cat"/>
    <property type="match status" value="1"/>
</dbReference>
<protein>
    <submittedName>
        <fullName evidence="2">Uncharacterized protein DUF2236</fullName>
    </submittedName>
</protein>
<sequence length="443" mass="49059">MAFDADSPAVWARARRQAQQIPAIYGQIDFDAMPERFTGAQEGDSSLRCPFRDRGAALLANRERVAMIAGYTMTGDGVADAYAALMPQLGFRGMISQLETACRKGLDAVPDATPELVAFIRDMERTPAWVDMKLVNEGARLERNGMANLAPYVIRGALLATFMNKYSALPMALTGALTDSLAAKRAFETATFFTLTVMPGGLERHGEGFRAAAMVRLMHSMVRFNVMRRPGVWNAKVFGVPIPQVDQMPAGLISSFLLSFRVLRQGRNHFTQEERARIELARYRCFLLGLPEDLLGETPQQIVDLLLTRQATLRSGFDDKTCGALVRGAMSAELSQDNTLTGRVRRGMERSFSKAYLVRNFLDGDASKAGAMGVSYTGRDRLIALATAMFIVPRMKLYDVAMRLPGLRDLANRRLVGKLERLLHRYGHADFASDGENYRPARA</sequence>
<dbReference type="RefSeq" id="WP_132003225.1">
    <property type="nucleotide sequence ID" value="NZ_JBHUNN010000002.1"/>
</dbReference>
<gene>
    <name evidence="2" type="ORF">EV666_102133</name>
</gene>
<feature type="domain" description="ER-bound oxygenase mpaB/mpaB'/Rubber oxygenase catalytic" evidence="1">
    <location>
        <begin position="153"/>
        <end position="304"/>
    </location>
</feature>
<keyword evidence="3" id="KW-1185">Reference proteome</keyword>
<dbReference type="GO" id="GO:0016491">
    <property type="term" value="F:oxidoreductase activity"/>
    <property type="evidence" value="ECO:0007669"/>
    <property type="project" value="InterPro"/>
</dbReference>
<dbReference type="InterPro" id="IPR037473">
    <property type="entry name" value="Lcp-like"/>
</dbReference>
<dbReference type="EMBL" id="SLWL01000002">
    <property type="protein sequence ID" value="TCO15155.1"/>
    <property type="molecule type" value="Genomic_DNA"/>
</dbReference>
<proteinExistence type="predicted"/>
<evidence type="ECO:0000313" key="3">
    <source>
        <dbReference type="Proteomes" id="UP000294881"/>
    </source>
</evidence>
<comment type="caution">
    <text evidence="2">The sequence shown here is derived from an EMBL/GenBank/DDBJ whole genome shotgun (WGS) entry which is preliminary data.</text>
</comment>
<name>A0A4R2GXF8_9HYPH</name>
<accession>A0A4R2GXF8</accession>
<dbReference type="OrthoDB" id="7614910at2"/>
<dbReference type="PANTHER" id="PTHR37539:SF1">
    <property type="entry name" value="ER-BOUND OXYGENASE MPAB_MPAB'_RUBBER OXYGENASE CATALYTIC DOMAIN-CONTAINING PROTEIN"/>
    <property type="match status" value="1"/>
</dbReference>
<dbReference type="AlphaFoldDB" id="A0A4R2GXF8"/>
<dbReference type="InterPro" id="IPR018713">
    <property type="entry name" value="MPAB/Lcp_cat_dom"/>
</dbReference>
<organism evidence="2 3">
    <name type="scientific">Camelimonas lactis</name>
    <dbReference type="NCBI Taxonomy" id="659006"/>
    <lineage>
        <taxon>Bacteria</taxon>
        <taxon>Pseudomonadati</taxon>
        <taxon>Pseudomonadota</taxon>
        <taxon>Alphaproteobacteria</taxon>
        <taxon>Hyphomicrobiales</taxon>
        <taxon>Chelatococcaceae</taxon>
        <taxon>Camelimonas</taxon>
    </lineage>
</organism>
<dbReference type="Proteomes" id="UP000294881">
    <property type="component" value="Unassembled WGS sequence"/>
</dbReference>
<dbReference type="PANTHER" id="PTHR37539">
    <property type="entry name" value="SECRETED PROTEIN-RELATED"/>
    <property type="match status" value="1"/>
</dbReference>
<reference evidence="2 3" key="1">
    <citation type="submission" date="2019-03" db="EMBL/GenBank/DDBJ databases">
        <title>Genomic Encyclopedia of Type Strains, Phase IV (KMG-IV): sequencing the most valuable type-strain genomes for metagenomic binning, comparative biology and taxonomic classification.</title>
        <authorList>
            <person name="Goeker M."/>
        </authorList>
    </citation>
    <scope>NUCLEOTIDE SEQUENCE [LARGE SCALE GENOMIC DNA]</scope>
    <source>
        <strain evidence="2 3">DSM 22958</strain>
    </source>
</reference>
<evidence type="ECO:0000259" key="1">
    <source>
        <dbReference type="Pfam" id="PF09995"/>
    </source>
</evidence>